<organism evidence="12 13">
    <name type="scientific">Bathycoccus prasinos</name>
    <dbReference type="NCBI Taxonomy" id="41875"/>
    <lineage>
        <taxon>Eukaryota</taxon>
        <taxon>Viridiplantae</taxon>
        <taxon>Chlorophyta</taxon>
        <taxon>Mamiellophyceae</taxon>
        <taxon>Mamiellales</taxon>
        <taxon>Bathycoccaceae</taxon>
        <taxon>Bathycoccus</taxon>
    </lineage>
</organism>
<evidence type="ECO:0000259" key="11">
    <source>
        <dbReference type="Pfam" id="PF03372"/>
    </source>
</evidence>
<keyword evidence="7" id="KW-0464">Manganese</keyword>
<comment type="cofactor">
    <cofactor evidence="1">
        <name>Mn(2+)</name>
        <dbReference type="ChEBI" id="CHEBI:29035"/>
    </cofactor>
</comment>
<dbReference type="EC" id="3.1.-.-" evidence="9"/>
<dbReference type="GO" id="GO:0006284">
    <property type="term" value="P:base-excision repair"/>
    <property type="evidence" value="ECO:0007669"/>
    <property type="project" value="TreeGrafter"/>
</dbReference>
<dbReference type="Pfam" id="PF03372">
    <property type="entry name" value="Exo_endo_phos"/>
    <property type="match status" value="1"/>
</dbReference>
<dbReference type="InterPro" id="IPR005135">
    <property type="entry name" value="Endo/exonuclease/phosphatase"/>
</dbReference>
<keyword evidence="3 7" id="KW-0479">Metal-binding</keyword>
<feature type="domain" description="Endonuclease/exonuclease/phosphatase" evidence="11">
    <location>
        <begin position="66"/>
        <end position="374"/>
    </location>
</feature>
<accession>K8FEP3</accession>
<keyword evidence="9" id="KW-0227">DNA damage</keyword>
<keyword evidence="9" id="KW-0234">DNA repair</keyword>
<evidence type="ECO:0000256" key="7">
    <source>
        <dbReference type="PIRSR" id="PIRSR604808-2"/>
    </source>
</evidence>
<dbReference type="eggNOG" id="KOG1294">
    <property type="taxonomic scope" value="Eukaryota"/>
</dbReference>
<dbReference type="SUPFAM" id="SSF56219">
    <property type="entry name" value="DNase I-like"/>
    <property type="match status" value="1"/>
</dbReference>
<dbReference type="GeneID" id="19013784"/>
<evidence type="ECO:0000313" key="13">
    <source>
        <dbReference type="Proteomes" id="UP000198341"/>
    </source>
</evidence>
<dbReference type="EMBL" id="FO082270">
    <property type="protein sequence ID" value="CCO66436.1"/>
    <property type="molecule type" value="Genomic_DNA"/>
</dbReference>
<evidence type="ECO:0000256" key="8">
    <source>
        <dbReference type="PIRSR" id="PIRSR604808-3"/>
    </source>
</evidence>
<dbReference type="InterPro" id="IPR020848">
    <property type="entry name" value="AP_endonuclease_F1_CS"/>
</dbReference>
<feature type="active site" description="Proton donor/acceptor" evidence="6">
    <location>
        <position position="268"/>
    </location>
</feature>
<feature type="binding site" evidence="7">
    <location>
        <position position="374"/>
    </location>
    <ligand>
        <name>Mg(2+)</name>
        <dbReference type="ChEBI" id="CHEBI:18420"/>
        <label>1</label>
    </ligand>
</feature>
<evidence type="ECO:0000256" key="10">
    <source>
        <dbReference type="SAM" id="MobiDB-lite"/>
    </source>
</evidence>
<feature type="binding site" evidence="7">
    <location>
        <position position="68"/>
    </location>
    <ligand>
        <name>Mg(2+)</name>
        <dbReference type="ChEBI" id="CHEBI:18420"/>
        <label>1</label>
    </ligand>
</feature>
<dbReference type="PROSITE" id="PS00728">
    <property type="entry name" value="AP_NUCLEASE_F1_3"/>
    <property type="match status" value="1"/>
</dbReference>
<evidence type="ECO:0000256" key="1">
    <source>
        <dbReference type="ARBA" id="ARBA00001936"/>
    </source>
</evidence>
<dbReference type="GO" id="GO:0046872">
    <property type="term" value="F:metal ion binding"/>
    <property type="evidence" value="ECO:0007669"/>
    <property type="project" value="UniProtKB-KW"/>
</dbReference>
<dbReference type="GO" id="GO:0003906">
    <property type="term" value="F:DNA-(apurinic or apyrimidinic site) endonuclease activity"/>
    <property type="evidence" value="ECO:0007669"/>
    <property type="project" value="TreeGrafter"/>
</dbReference>
<reference evidence="12 13" key="1">
    <citation type="submission" date="2011-10" db="EMBL/GenBank/DDBJ databases">
        <authorList>
            <person name="Genoscope - CEA"/>
        </authorList>
    </citation>
    <scope>NUCLEOTIDE SEQUENCE [LARGE SCALE GENOMIC DNA]</scope>
    <source>
        <strain evidence="12 13">RCC 1105</strain>
    </source>
</reference>
<feature type="binding site" evidence="7">
    <location>
        <position position="270"/>
    </location>
    <ligand>
        <name>Mg(2+)</name>
        <dbReference type="ChEBI" id="CHEBI:18420"/>
        <label>1</label>
    </ligand>
</feature>
<evidence type="ECO:0000256" key="2">
    <source>
        <dbReference type="ARBA" id="ARBA00007092"/>
    </source>
</evidence>
<keyword evidence="13" id="KW-1185">Reference proteome</keyword>
<dbReference type="OrthoDB" id="498125at2759"/>
<dbReference type="Proteomes" id="UP000198341">
    <property type="component" value="Chromosome 9"/>
</dbReference>
<keyword evidence="5 7" id="KW-0460">Magnesium</keyword>
<dbReference type="GO" id="GO:0003677">
    <property type="term" value="F:DNA binding"/>
    <property type="evidence" value="ECO:0007669"/>
    <property type="project" value="InterPro"/>
</dbReference>
<sequence>MSSPLPKATTKKKKENEANDINGNKKQKKVAAALIPEIIPRDALERADEDFKDDDDETKRRFTAVAFNVAGLRALLKNKPECLRKIADETKCDAMMFSEHKLNPENVEEATRQLKELLPEFTTVKFACSTAKKGYAGVCVLAKGECEEARKKEGGKSPMKQTSIKDMFGGGASEKKKEAPIPTNAAAARRYDGSRLLKVTEGLLDGKHLSEGRAITLEYESFNALFTYVPNSGQKLDRLDWRINTWEKECREHLNALQAKKPTIYGGDLNVAHLDIDIYNVDAKHIPKSAGTTPEERNAFGVMTRECDMKDCFRYFHPGKSGWFTYWSQRVGNRPKNRGLRLDYFLASSKMFAKGAHVKVVSSRILTEMNGSDHCPVSITLALRE</sequence>
<evidence type="ECO:0000256" key="3">
    <source>
        <dbReference type="ARBA" id="ARBA00022723"/>
    </source>
</evidence>
<dbReference type="PROSITE" id="PS51435">
    <property type="entry name" value="AP_NUCLEASE_F1_4"/>
    <property type="match status" value="1"/>
</dbReference>
<feature type="binding site" evidence="7">
    <location>
        <position position="268"/>
    </location>
    <ligand>
        <name>Mg(2+)</name>
        <dbReference type="ChEBI" id="CHEBI:18420"/>
        <label>1</label>
    </ligand>
</feature>
<dbReference type="GO" id="GO:0008081">
    <property type="term" value="F:phosphoric diester hydrolase activity"/>
    <property type="evidence" value="ECO:0007669"/>
    <property type="project" value="TreeGrafter"/>
</dbReference>
<dbReference type="KEGG" id="bpg:Bathy09g02770"/>
<feature type="binding site" evidence="7">
    <location>
        <position position="99"/>
    </location>
    <ligand>
        <name>Mg(2+)</name>
        <dbReference type="ChEBI" id="CHEBI:18420"/>
        <label>1</label>
    </ligand>
</feature>
<dbReference type="InterPro" id="IPR004808">
    <property type="entry name" value="AP_endonuc_1"/>
</dbReference>
<name>K8FEP3_9CHLO</name>
<keyword evidence="4" id="KW-0378">Hydrolase</keyword>
<dbReference type="Gene3D" id="3.60.10.10">
    <property type="entry name" value="Endonuclease/exonuclease/phosphatase"/>
    <property type="match status" value="1"/>
</dbReference>
<evidence type="ECO:0000256" key="6">
    <source>
        <dbReference type="PIRSR" id="PIRSR604808-1"/>
    </source>
</evidence>
<feature type="site" description="Transition state stabilizer" evidence="8">
    <location>
        <position position="270"/>
    </location>
</feature>
<feature type="region of interest" description="Disordered" evidence="10">
    <location>
        <begin position="153"/>
        <end position="181"/>
    </location>
</feature>
<feature type="active site" evidence="6">
    <location>
        <position position="228"/>
    </location>
</feature>
<dbReference type="GO" id="GO:0008311">
    <property type="term" value="F:double-stranded DNA 3'-5' DNA exonuclease activity"/>
    <property type="evidence" value="ECO:0007669"/>
    <property type="project" value="TreeGrafter"/>
</dbReference>
<dbReference type="PANTHER" id="PTHR22748">
    <property type="entry name" value="AP ENDONUCLEASE"/>
    <property type="match status" value="1"/>
</dbReference>
<dbReference type="NCBIfam" id="TIGR00633">
    <property type="entry name" value="xth"/>
    <property type="match status" value="1"/>
</dbReference>
<dbReference type="InterPro" id="IPR036691">
    <property type="entry name" value="Endo/exonu/phosph_ase_sf"/>
</dbReference>
<evidence type="ECO:0000313" key="12">
    <source>
        <dbReference type="EMBL" id="CCO66436.1"/>
    </source>
</evidence>
<feature type="region of interest" description="Disordered" evidence="10">
    <location>
        <begin position="1"/>
        <end position="28"/>
    </location>
</feature>
<comment type="similarity">
    <text evidence="2 9">Belongs to the DNA repair enzymes AP/ExoA family.</text>
</comment>
<feature type="site" description="Important for catalytic activity" evidence="8">
    <location>
        <position position="343"/>
    </location>
</feature>
<evidence type="ECO:0000256" key="5">
    <source>
        <dbReference type="ARBA" id="ARBA00022842"/>
    </source>
</evidence>
<feature type="binding site" evidence="7">
    <location>
        <position position="373"/>
    </location>
    <ligand>
        <name>Mg(2+)</name>
        <dbReference type="ChEBI" id="CHEBI:18420"/>
        <label>1</label>
    </ligand>
</feature>
<proteinExistence type="inferred from homology"/>
<dbReference type="STRING" id="41875.K8FEP3"/>
<evidence type="ECO:0000256" key="4">
    <source>
        <dbReference type="ARBA" id="ARBA00022801"/>
    </source>
</evidence>
<gene>
    <name evidence="12" type="ORF">Bathy09g02770</name>
</gene>
<feature type="site" description="Interaction with DNA substrate" evidence="8">
    <location>
        <position position="374"/>
    </location>
</feature>
<dbReference type="AlphaFoldDB" id="K8FEP3"/>
<feature type="active site" description="Proton acceptor" evidence="6">
    <location>
        <position position="374"/>
    </location>
</feature>
<dbReference type="CDD" id="cd09087">
    <property type="entry name" value="Ape1-like_AP-endo"/>
    <property type="match status" value="1"/>
</dbReference>
<dbReference type="RefSeq" id="XP_007510876.1">
    <property type="nucleotide sequence ID" value="XM_007510814.1"/>
</dbReference>
<dbReference type="PANTHER" id="PTHR22748:SF6">
    <property type="entry name" value="DNA-(APURINIC OR APYRIMIDINIC SITE) ENDONUCLEASE"/>
    <property type="match status" value="1"/>
</dbReference>
<evidence type="ECO:0000256" key="9">
    <source>
        <dbReference type="RuleBase" id="RU362131"/>
    </source>
</evidence>
<comment type="cofactor">
    <cofactor evidence="7 9">
        <name>Mg(2+)</name>
        <dbReference type="ChEBI" id="CHEBI:18420"/>
    </cofactor>
    <cofactor evidence="7 9">
        <name>Mn(2+)</name>
        <dbReference type="ChEBI" id="CHEBI:29035"/>
    </cofactor>
    <text evidence="7 9">Probably binds two magnesium or manganese ions per subunit.</text>
</comment>
<dbReference type="GO" id="GO:0005634">
    <property type="term" value="C:nucleus"/>
    <property type="evidence" value="ECO:0007669"/>
    <property type="project" value="TreeGrafter"/>
</dbReference>
<protein>
    <recommendedName>
        <fullName evidence="9">DNA-(apurinic or apyrimidinic site) endonuclease</fullName>
        <ecNumber evidence="9">3.1.-.-</ecNumber>
    </recommendedName>
</protein>